<dbReference type="RefSeq" id="WP_092084057.1">
    <property type="nucleotide sequence ID" value="NZ_FMZW01000017.1"/>
</dbReference>
<feature type="region of interest" description="Disordered" evidence="1">
    <location>
        <begin position="251"/>
        <end position="271"/>
    </location>
</feature>
<evidence type="ECO:0000313" key="3">
    <source>
        <dbReference type="Proteomes" id="UP000199245"/>
    </source>
</evidence>
<dbReference type="AlphaFoldDB" id="A0A1G6YZ97"/>
<protein>
    <submittedName>
        <fullName evidence="2">Uncharacterized protein</fullName>
    </submittedName>
</protein>
<reference evidence="2 3" key="1">
    <citation type="submission" date="2016-10" db="EMBL/GenBank/DDBJ databases">
        <authorList>
            <person name="de Groot N.N."/>
        </authorList>
    </citation>
    <scope>NUCLEOTIDE SEQUENCE [LARGE SCALE GENOMIC DNA]</scope>
    <source>
        <strain evidence="2 3">R5</strain>
    </source>
</reference>
<evidence type="ECO:0000313" key="2">
    <source>
        <dbReference type="EMBL" id="SDD94957.1"/>
    </source>
</evidence>
<gene>
    <name evidence="2" type="ORF">SAMN05216337_1017131</name>
</gene>
<organism evidence="2 3">
    <name type="scientific">Bradyrhizobium brasilense</name>
    <dbReference type="NCBI Taxonomy" id="1419277"/>
    <lineage>
        <taxon>Bacteria</taxon>
        <taxon>Pseudomonadati</taxon>
        <taxon>Pseudomonadota</taxon>
        <taxon>Alphaproteobacteria</taxon>
        <taxon>Hyphomicrobiales</taxon>
        <taxon>Nitrobacteraceae</taxon>
        <taxon>Bradyrhizobium</taxon>
    </lineage>
</organism>
<evidence type="ECO:0000256" key="1">
    <source>
        <dbReference type="SAM" id="MobiDB-lite"/>
    </source>
</evidence>
<proteinExistence type="predicted"/>
<dbReference type="EMBL" id="FMZW01000017">
    <property type="protein sequence ID" value="SDD94957.1"/>
    <property type="molecule type" value="Genomic_DNA"/>
</dbReference>
<accession>A0A1G6YZ97</accession>
<name>A0A1G6YZ97_9BRAD</name>
<dbReference type="Proteomes" id="UP000199245">
    <property type="component" value="Unassembled WGS sequence"/>
</dbReference>
<sequence length="271" mass="28964">MTDKSQGDAKGDPKGVAIQETPEFKAAVAAAVATALPDAVKLAVSQVQAELINAASKGDKEPKVAAAEGAGGDFVERLALAIAEISDQGTNRKRVAPEILAQRAAKQREMVERLQLARERGEKPEYRLVSKVYLNERLIEPYMPGPNKQAVPTEIIWLGVPSEAMRPINKPAEEIYQLFRESVGSTEAIKGQDNRPFYLTVGGVVIKGDARAQRREVAADNRFNDGLQVASDPRDPTAPFVHVLGTVAAPARQNVPPGGGSNAHGHHSAVA</sequence>